<dbReference type="Gene3D" id="2.60.120.430">
    <property type="entry name" value="Galactose-binding lectin"/>
    <property type="match status" value="1"/>
</dbReference>
<feature type="chain" id="PRO_5014416316" description="SbsA Ig-like domain-containing protein" evidence="3">
    <location>
        <begin position="26"/>
        <end position="782"/>
    </location>
</feature>
<name>A0A2K3UTF9_9DEIO</name>
<keyword evidence="1 3" id="KW-0732">Signal</keyword>
<dbReference type="EMBL" id="PPPD01000002">
    <property type="protein sequence ID" value="PNY79790.1"/>
    <property type="molecule type" value="Genomic_DNA"/>
</dbReference>
<evidence type="ECO:0000259" key="4">
    <source>
        <dbReference type="Pfam" id="PF13205"/>
    </source>
</evidence>
<evidence type="ECO:0000256" key="2">
    <source>
        <dbReference type="SAM" id="MobiDB-lite"/>
    </source>
</evidence>
<dbReference type="InterPro" id="IPR011042">
    <property type="entry name" value="6-blade_b-propeller_TolB-like"/>
</dbReference>
<dbReference type="InterPro" id="IPR032812">
    <property type="entry name" value="SbsA_Ig"/>
</dbReference>
<dbReference type="InterPro" id="IPR011041">
    <property type="entry name" value="Quinoprot_gluc/sorb_DH_b-prop"/>
</dbReference>
<sequence length="782" mass="81532">MRSPPMSIPTIRLTAASLVLTALLAACTPPNPPDQGPGPGPEPTDSAIVSINFQPAASPVPTGYLADTGAAYTDARKFGWVRQDSLGQPSASHVPLDITANTRDRDAAGVDARLKTLIHMQYTAGSSSQGGVSTPAAWEYALANGSYTVTVAVGDPLNTDSSHAINLEGQPAITAFAPSNTQRFTTLTRRVTVSDGRLTVEAKGSNTKLDYVIIAPGERPSVSKFSPQDGQTLVDPAAGLAGDLNLLNSSSAKGNGVDPATLTSSTIKLTEVSTNAAVPFAPNTSGGGDVLVVKPSGSLKPNTKYRLEVTSGVKDVNGVGFLPVTTTFVTGSGSTTGGTLAFDQVALPTVPSENAYTSVEIGKDGKLYASTLDGKILRFPINADGTLGAAETLTSLRDRQGPRTIIGLKFDPASTADNLILWISNNEYYDVVNKKTPADWSGKITRLSGPNLENVQDYVVGLPRSVKDHMTNSVNFKTDNAGRASEPNVLYILQGSQSAMGAADPTWGNRPERLLSASLLRLDLNKLPAGSLPLDAKTGDGGTYNPYAPGAPLTLYATGIRNAYDMVWHTNGQLYVPTNGSAAGGNTPGTPAGTIPCADGTTYTGESVPALAGASTQNDYLFRVVPGGYYGHPNPLRCQFVMNGGNPTNMTDPAEVVPVDARAGYPVGTKPDANYRGFAFNFGEHASANGAIEEYTTSGTSALRNKLLVVRYSKQKDIVVLSPGADLNIASAQEGVAGLAFATGTSTLSPLDLTENRTNGYLYVALLDESTGKGSIRLARPK</sequence>
<evidence type="ECO:0000256" key="1">
    <source>
        <dbReference type="ARBA" id="ARBA00022729"/>
    </source>
</evidence>
<dbReference type="Gene3D" id="2.60.40.1220">
    <property type="match status" value="1"/>
</dbReference>
<dbReference type="InterPro" id="IPR014755">
    <property type="entry name" value="Cu-Rt/internalin_Ig-like"/>
</dbReference>
<dbReference type="Proteomes" id="UP000236379">
    <property type="component" value="Unassembled WGS sequence"/>
</dbReference>
<reference evidence="5 6" key="1">
    <citation type="submission" date="2018-01" db="EMBL/GenBank/DDBJ databases">
        <title>Deinococcus koreensis sp. nov., a radiation-resistant bacterium isolated from river water.</title>
        <authorList>
            <person name="Choi A."/>
        </authorList>
    </citation>
    <scope>NUCLEOTIDE SEQUENCE [LARGE SCALE GENOMIC DNA]</scope>
    <source>
        <strain evidence="5 6">SJW1-2</strain>
    </source>
</reference>
<feature type="signal peptide" evidence="3">
    <location>
        <begin position="1"/>
        <end position="25"/>
    </location>
</feature>
<evidence type="ECO:0000313" key="6">
    <source>
        <dbReference type="Proteomes" id="UP000236379"/>
    </source>
</evidence>
<dbReference type="Gene3D" id="2.120.10.30">
    <property type="entry name" value="TolB, C-terminal domain"/>
    <property type="match status" value="1"/>
</dbReference>
<dbReference type="SUPFAM" id="SSF50952">
    <property type="entry name" value="Soluble quinoprotein glucose dehydrogenase"/>
    <property type="match status" value="1"/>
</dbReference>
<feature type="domain" description="SbsA Ig-like" evidence="4">
    <location>
        <begin position="219"/>
        <end position="329"/>
    </location>
</feature>
<keyword evidence="6" id="KW-1185">Reference proteome</keyword>
<gene>
    <name evidence="5" type="ORF">CVO96_17750</name>
</gene>
<feature type="compositionally biased region" description="Pro residues" evidence="2">
    <location>
        <begin position="29"/>
        <end position="42"/>
    </location>
</feature>
<dbReference type="SUPFAM" id="SSF49785">
    <property type="entry name" value="Galactose-binding domain-like"/>
    <property type="match status" value="1"/>
</dbReference>
<dbReference type="OrthoDB" id="264773at2"/>
<protein>
    <recommendedName>
        <fullName evidence="4">SbsA Ig-like domain-containing protein</fullName>
    </recommendedName>
</protein>
<dbReference type="PROSITE" id="PS51257">
    <property type="entry name" value="PROKAR_LIPOPROTEIN"/>
    <property type="match status" value="1"/>
</dbReference>
<proteinExistence type="predicted"/>
<dbReference type="Pfam" id="PF13205">
    <property type="entry name" value="Big_5"/>
    <property type="match status" value="1"/>
</dbReference>
<dbReference type="Pfam" id="PF20067">
    <property type="entry name" value="SSL_N"/>
    <property type="match status" value="1"/>
</dbReference>
<comment type="caution">
    <text evidence="5">The sequence shown here is derived from an EMBL/GenBank/DDBJ whole genome shotgun (WGS) entry which is preliminary data.</text>
</comment>
<dbReference type="InterPro" id="IPR008979">
    <property type="entry name" value="Galactose-bd-like_sf"/>
</dbReference>
<evidence type="ECO:0000313" key="5">
    <source>
        <dbReference type="EMBL" id="PNY79790.1"/>
    </source>
</evidence>
<organism evidence="5 6">
    <name type="scientific">Deinococcus koreensis</name>
    <dbReference type="NCBI Taxonomy" id="2054903"/>
    <lineage>
        <taxon>Bacteria</taxon>
        <taxon>Thermotogati</taxon>
        <taxon>Deinococcota</taxon>
        <taxon>Deinococci</taxon>
        <taxon>Deinococcales</taxon>
        <taxon>Deinococcaceae</taxon>
        <taxon>Deinococcus</taxon>
    </lineage>
</organism>
<evidence type="ECO:0000256" key="3">
    <source>
        <dbReference type="SAM" id="SignalP"/>
    </source>
</evidence>
<accession>A0A2K3UTF9</accession>
<feature type="region of interest" description="Disordered" evidence="2">
    <location>
        <begin position="27"/>
        <end position="47"/>
    </location>
</feature>
<dbReference type="AlphaFoldDB" id="A0A2K3UTF9"/>